<reference evidence="2 3" key="1">
    <citation type="submission" date="2019-05" db="EMBL/GenBank/DDBJ databases">
        <authorList>
            <person name="Qu J.-H."/>
        </authorList>
    </citation>
    <scope>NUCLEOTIDE SEQUENCE [LARGE SCALE GENOMIC DNA]</scope>
    <source>
        <strain evidence="2 3">T17</strain>
    </source>
</reference>
<evidence type="ECO:0000313" key="2">
    <source>
        <dbReference type="EMBL" id="TLV03175.1"/>
    </source>
</evidence>
<accession>A0A5R9L4G8</accession>
<evidence type="ECO:0000256" key="1">
    <source>
        <dbReference type="ARBA" id="ARBA00023239"/>
    </source>
</evidence>
<dbReference type="InterPro" id="IPR002220">
    <property type="entry name" value="DapA-like"/>
</dbReference>
<dbReference type="Pfam" id="PF00701">
    <property type="entry name" value="DHDPS"/>
    <property type="match status" value="1"/>
</dbReference>
<protein>
    <submittedName>
        <fullName evidence="2">Dihydrodipicolinate synthase family protein</fullName>
    </submittedName>
</protein>
<dbReference type="OrthoDB" id="9770698at2"/>
<dbReference type="RefSeq" id="WP_138364382.1">
    <property type="nucleotide sequence ID" value="NZ_VCEJ01000002.1"/>
</dbReference>
<organism evidence="2 3">
    <name type="scientific">Dyadobacter luticola</name>
    <dbReference type="NCBI Taxonomy" id="1979387"/>
    <lineage>
        <taxon>Bacteria</taxon>
        <taxon>Pseudomonadati</taxon>
        <taxon>Bacteroidota</taxon>
        <taxon>Cytophagia</taxon>
        <taxon>Cytophagales</taxon>
        <taxon>Spirosomataceae</taxon>
        <taxon>Dyadobacter</taxon>
    </lineage>
</organism>
<keyword evidence="3" id="KW-1185">Reference proteome</keyword>
<dbReference type="EMBL" id="VCEJ01000002">
    <property type="protein sequence ID" value="TLV03175.1"/>
    <property type="molecule type" value="Genomic_DNA"/>
</dbReference>
<dbReference type="Proteomes" id="UP000306402">
    <property type="component" value="Unassembled WGS sequence"/>
</dbReference>
<dbReference type="SMART" id="SM01130">
    <property type="entry name" value="DHDPS"/>
    <property type="match status" value="1"/>
</dbReference>
<dbReference type="PANTHER" id="PTHR12128">
    <property type="entry name" value="DIHYDRODIPICOLINATE SYNTHASE"/>
    <property type="match status" value="1"/>
</dbReference>
<dbReference type="Gene3D" id="3.20.20.70">
    <property type="entry name" value="Aldolase class I"/>
    <property type="match status" value="1"/>
</dbReference>
<dbReference type="SUPFAM" id="SSF51569">
    <property type="entry name" value="Aldolase"/>
    <property type="match status" value="1"/>
</dbReference>
<dbReference type="PANTHER" id="PTHR12128:SF51">
    <property type="entry name" value="BLL4205 PROTEIN"/>
    <property type="match status" value="1"/>
</dbReference>
<dbReference type="GO" id="GO:0008840">
    <property type="term" value="F:4-hydroxy-tetrahydrodipicolinate synthase activity"/>
    <property type="evidence" value="ECO:0007669"/>
    <property type="project" value="TreeGrafter"/>
</dbReference>
<name>A0A5R9L4G8_9BACT</name>
<proteinExistence type="predicted"/>
<keyword evidence="1" id="KW-0456">Lyase</keyword>
<evidence type="ECO:0000313" key="3">
    <source>
        <dbReference type="Proteomes" id="UP000306402"/>
    </source>
</evidence>
<gene>
    <name evidence="2" type="ORF">FEN17_06050</name>
</gene>
<comment type="caution">
    <text evidence="2">The sequence shown here is derived from an EMBL/GenBank/DDBJ whole genome shotgun (WGS) entry which is preliminary data.</text>
</comment>
<dbReference type="AlphaFoldDB" id="A0A5R9L4G8"/>
<dbReference type="InterPro" id="IPR013785">
    <property type="entry name" value="Aldolase_TIM"/>
</dbReference>
<sequence length="356" mass="40011">MLKEDIKKLLLEGTSIPAHPLALNENLQLDEPSQRRLTRYYIASGAGGVAIGVHTTQFEIRDPEVNLYEKLLAITAEEIEKANLNRPFIKVAGIVGLTDQALQEAKIAVKYGYNLGLVSMAAWKQHSEDEIIAHVKSVSEVIPVFGFYLQSAIGGRVYTYDFWQKFAEIPNVYAIKVAAFNRYQTLDVVRAVCSSSRKNEIALYTGNDDNIIADLLTTFRFHIDEKTVEKRFVGGLLGHWAVWTERAVRLLNFTKESVEGDKNLSEMLSINAEVTDMNAAIFDPAHQFHGCITGVHEVLRRQGLMQGIWTLNPKETLSPGQFEEITRVIEAYPHLVDDQFVKAFLEKDRVGCLLGN</sequence>